<dbReference type="SMART" id="SM00401">
    <property type="entry name" value="ZnF_GATA"/>
    <property type="match status" value="1"/>
</dbReference>
<gene>
    <name evidence="11" type="ORF">BUALT_Bualt13G0075000</name>
</gene>
<evidence type="ECO:0000256" key="5">
    <source>
        <dbReference type="ARBA" id="ARBA00023015"/>
    </source>
</evidence>
<dbReference type="InterPro" id="IPR051140">
    <property type="entry name" value="GATA_TF"/>
</dbReference>
<evidence type="ECO:0000256" key="7">
    <source>
        <dbReference type="ARBA" id="ARBA00023159"/>
    </source>
</evidence>
<dbReference type="SUPFAM" id="SSF57716">
    <property type="entry name" value="Glucocorticoid receptor-like (DNA-binding domain)"/>
    <property type="match status" value="1"/>
</dbReference>
<protein>
    <recommendedName>
        <fullName evidence="10">GATA-type domain-containing protein</fullName>
    </recommendedName>
</protein>
<dbReference type="AlphaFoldDB" id="A0AAV6WL90"/>
<feature type="domain" description="GATA-type" evidence="10">
    <location>
        <begin position="291"/>
        <end position="327"/>
    </location>
</feature>
<dbReference type="EMBL" id="WHWC01000013">
    <property type="protein sequence ID" value="KAG8371316.1"/>
    <property type="molecule type" value="Genomic_DNA"/>
</dbReference>
<dbReference type="GO" id="GO:0005634">
    <property type="term" value="C:nucleus"/>
    <property type="evidence" value="ECO:0007669"/>
    <property type="project" value="TreeGrafter"/>
</dbReference>
<dbReference type="CDD" id="cd00202">
    <property type="entry name" value="ZnF_GATA"/>
    <property type="match status" value="1"/>
</dbReference>
<dbReference type="GO" id="GO:0008270">
    <property type="term" value="F:zinc ion binding"/>
    <property type="evidence" value="ECO:0007669"/>
    <property type="project" value="UniProtKB-KW"/>
</dbReference>
<evidence type="ECO:0000256" key="3">
    <source>
        <dbReference type="ARBA" id="ARBA00022771"/>
    </source>
</evidence>
<dbReference type="Pfam" id="PF00320">
    <property type="entry name" value="GATA"/>
    <property type="match status" value="1"/>
</dbReference>
<dbReference type="GO" id="GO:0030154">
    <property type="term" value="P:cell differentiation"/>
    <property type="evidence" value="ECO:0007669"/>
    <property type="project" value="TreeGrafter"/>
</dbReference>
<dbReference type="Gene3D" id="3.30.50.10">
    <property type="entry name" value="Erythroid Transcription Factor GATA-1, subunit A"/>
    <property type="match status" value="1"/>
</dbReference>
<evidence type="ECO:0000256" key="9">
    <source>
        <dbReference type="PROSITE-ProRule" id="PRU00094"/>
    </source>
</evidence>
<evidence type="ECO:0000313" key="11">
    <source>
        <dbReference type="EMBL" id="KAG8371316.1"/>
    </source>
</evidence>
<keyword evidence="2" id="KW-0479">Metal-binding</keyword>
<comment type="caution">
    <text evidence="11">The sequence shown here is derived from an EMBL/GenBank/DDBJ whole genome shotgun (WGS) entry which is preliminary data.</text>
</comment>
<keyword evidence="12" id="KW-1185">Reference proteome</keyword>
<dbReference type="FunFam" id="3.30.50.10:FF:000018">
    <property type="entry name" value="GATA transcription factor"/>
    <property type="match status" value="1"/>
</dbReference>
<evidence type="ECO:0000256" key="1">
    <source>
        <dbReference type="ARBA" id="ARBA00005694"/>
    </source>
</evidence>
<keyword evidence="6" id="KW-0238">DNA-binding</keyword>
<dbReference type="GO" id="GO:0006355">
    <property type="term" value="P:regulation of DNA-templated transcription"/>
    <property type="evidence" value="ECO:0007669"/>
    <property type="project" value="InterPro"/>
</dbReference>
<keyword evidence="8" id="KW-0804">Transcription</keyword>
<dbReference type="GO" id="GO:0043565">
    <property type="term" value="F:sequence-specific DNA binding"/>
    <property type="evidence" value="ECO:0007669"/>
    <property type="project" value="InterPro"/>
</dbReference>
<evidence type="ECO:0000256" key="4">
    <source>
        <dbReference type="ARBA" id="ARBA00022833"/>
    </source>
</evidence>
<keyword evidence="3 9" id="KW-0863">Zinc-finger</keyword>
<dbReference type="PROSITE" id="PS00344">
    <property type="entry name" value="GATA_ZN_FINGER_1"/>
    <property type="match status" value="1"/>
</dbReference>
<sequence length="391" mass="43676">MYVLNMGKVEPSCYWDDVASGATGDEKFDDILGILDFPLESLEDDEFVEEWDASKSSSLGPIPSDVLMGLPAVPKIDSCPRPQRISQHRSQPSTTASLPPLLCPLGNTTFQPWPPVLRLCPSGTVALSSCHNSPATMVSDVWCREEVLHSWHHCYAPLTSSLWRHHSTFLISGTPEPKQLSSQFKDRSVQEPNVFQIQSPISVLESRGSHSARKSLLTKSHFAIPVGTRSKRVRPSADPWFSRSSFFATSKMAYDSKKNKERRMELSMKDSSRKAKSVFGESDSVFELQNASATKKCTHCQVTKTPQWREGPLGPKTLCNACGVRHRSGRLFPEYRPAASPTFVPSLHSNSHRKVIEMRNKCKQKASEVEVPVMSPDMEFIPMSSYLFDSV</sequence>
<accession>A0AAV6WL90</accession>
<evidence type="ECO:0000259" key="10">
    <source>
        <dbReference type="PROSITE" id="PS50114"/>
    </source>
</evidence>
<keyword evidence="4" id="KW-0862">Zinc</keyword>
<dbReference type="InterPro" id="IPR013088">
    <property type="entry name" value="Znf_NHR/GATA"/>
</dbReference>
<dbReference type="PROSITE" id="PS50114">
    <property type="entry name" value="GATA_ZN_FINGER_2"/>
    <property type="match status" value="1"/>
</dbReference>
<organism evidence="11 12">
    <name type="scientific">Buddleja alternifolia</name>
    <dbReference type="NCBI Taxonomy" id="168488"/>
    <lineage>
        <taxon>Eukaryota</taxon>
        <taxon>Viridiplantae</taxon>
        <taxon>Streptophyta</taxon>
        <taxon>Embryophyta</taxon>
        <taxon>Tracheophyta</taxon>
        <taxon>Spermatophyta</taxon>
        <taxon>Magnoliopsida</taxon>
        <taxon>eudicotyledons</taxon>
        <taxon>Gunneridae</taxon>
        <taxon>Pentapetalae</taxon>
        <taxon>asterids</taxon>
        <taxon>lamiids</taxon>
        <taxon>Lamiales</taxon>
        <taxon>Scrophulariaceae</taxon>
        <taxon>Buddlejeae</taxon>
        <taxon>Buddleja</taxon>
    </lineage>
</organism>
<evidence type="ECO:0000256" key="6">
    <source>
        <dbReference type="ARBA" id="ARBA00023125"/>
    </source>
</evidence>
<dbReference type="PANTHER" id="PTHR45658">
    <property type="entry name" value="GATA TRANSCRIPTION FACTOR"/>
    <property type="match status" value="1"/>
</dbReference>
<evidence type="ECO:0000256" key="2">
    <source>
        <dbReference type="ARBA" id="ARBA00022723"/>
    </source>
</evidence>
<dbReference type="PANTHER" id="PTHR45658:SF134">
    <property type="entry name" value="GATA TYPE ZINC FINGER TRANSCRIPTION FACTOR FAMILY PROTEIN"/>
    <property type="match status" value="1"/>
</dbReference>
<keyword evidence="5" id="KW-0805">Transcription regulation</keyword>
<proteinExistence type="inferred from homology"/>
<evidence type="ECO:0000256" key="8">
    <source>
        <dbReference type="ARBA" id="ARBA00023163"/>
    </source>
</evidence>
<keyword evidence="7" id="KW-0010">Activator</keyword>
<dbReference type="Proteomes" id="UP000826271">
    <property type="component" value="Unassembled WGS sequence"/>
</dbReference>
<name>A0AAV6WL90_9LAMI</name>
<dbReference type="InterPro" id="IPR000679">
    <property type="entry name" value="Znf_GATA"/>
</dbReference>
<evidence type="ECO:0000313" key="12">
    <source>
        <dbReference type="Proteomes" id="UP000826271"/>
    </source>
</evidence>
<reference evidence="11" key="1">
    <citation type="submission" date="2019-10" db="EMBL/GenBank/DDBJ databases">
        <authorList>
            <person name="Zhang R."/>
            <person name="Pan Y."/>
            <person name="Wang J."/>
            <person name="Ma R."/>
            <person name="Yu S."/>
        </authorList>
    </citation>
    <scope>NUCLEOTIDE SEQUENCE</scope>
    <source>
        <strain evidence="11">LA-IB0</strain>
        <tissue evidence="11">Leaf</tissue>
    </source>
</reference>
<comment type="similarity">
    <text evidence="1">Belongs to the type IV zinc-finger family. Class A subfamily.</text>
</comment>